<dbReference type="Proteomes" id="UP000615455">
    <property type="component" value="Unassembled WGS sequence"/>
</dbReference>
<comment type="caution">
    <text evidence="1">The sequence shown here is derived from an EMBL/GenBank/DDBJ whole genome shotgun (WGS) entry which is preliminary data.</text>
</comment>
<name>A0ABQ1F869_9BACL</name>
<proteinExistence type="predicted"/>
<protein>
    <submittedName>
        <fullName evidence="1">Uncharacterized protein</fullName>
    </submittedName>
</protein>
<organism evidence="1 2">
    <name type="scientific">Paenibacillus marchantiophytorum</name>
    <dbReference type="NCBI Taxonomy" id="1619310"/>
    <lineage>
        <taxon>Bacteria</taxon>
        <taxon>Bacillati</taxon>
        <taxon>Bacillota</taxon>
        <taxon>Bacilli</taxon>
        <taxon>Bacillales</taxon>
        <taxon>Paenibacillaceae</taxon>
        <taxon>Paenibacillus</taxon>
    </lineage>
</organism>
<reference evidence="2" key="1">
    <citation type="journal article" date="2019" name="Int. J. Syst. Evol. Microbiol.">
        <title>The Global Catalogue of Microorganisms (GCM) 10K type strain sequencing project: providing services to taxonomists for standard genome sequencing and annotation.</title>
        <authorList>
            <consortium name="The Broad Institute Genomics Platform"/>
            <consortium name="The Broad Institute Genome Sequencing Center for Infectious Disease"/>
            <person name="Wu L."/>
            <person name="Ma J."/>
        </authorList>
    </citation>
    <scope>NUCLEOTIDE SEQUENCE [LARGE SCALE GENOMIC DNA]</scope>
    <source>
        <strain evidence="2">CGMCC 1.15043</strain>
    </source>
</reference>
<evidence type="ECO:0000313" key="2">
    <source>
        <dbReference type="Proteomes" id="UP000615455"/>
    </source>
</evidence>
<keyword evidence="2" id="KW-1185">Reference proteome</keyword>
<dbReference type="EMBL" id="BMHE01000043">
    <property type="protein sequence ID" value="GGA02768.1"/>
    <property type="molecule type" value="Genomic_DNA"/>
</dbReference>
<gene>
    <name evidence="1" type="ORF">GCM10008018_56040</name>
</gene>
<accession>A0ABQ1F869</accession>
<sequence>MKTRNAKILISKTNVTFNLGITLRSPVCLDSFTKKIYLTSIA</sequence>
<evidence type="ECO:0000313" key="1">
    <source>
        <dbReference type="EMBL" id="GGA02768.1"/>
    </source>
</evidence>